<evidence type="ECO:0000313" key="2">
    <source>
        <dbReference type="EMBL" id="KYG70453.1"/>
    </source>
</evidence>
<dbReference type="AlphaFoldDB" id="A0A150WVH2"/>
<feature type="chain" id="PRO_5007573805" evidence="1">
    <location>
        <begin position="19"/>
        <end position="164"/>
    </location>
</feature>
<protein>
    <submittedName>
        <fullName evidence="2">Uncharacterized protein</fullName>
    </submittedName>
</protein>
<evidence type="ECO:0000256" key="1">
    <source>
        <dbReference type="SAM" id="SignalP"/>
    </source>
</evidence>
<comment type="caution">
    <text evidence="2">The sequence shown here is derived from an EMBL/GenBank/DDBJ whole genome shotgun (WGS) entry which is preliminary data.</text>
</comment>
<evidence type="ECO:0000313" key="3">
    <source>
        <dbReference type="Proteomes" id="UP000075391"/>
    </source>
</evidence>
<sequence>MKKLIFVLFFFNVGNSFASVPLELPLSLQNLKMECARTEEDFPDFACLKFEFFQSSPERLQLDLQELIETNEYNLQRTSSSKMLATLMSSMDAQIYRYQRIEHRETLRRLKTKNHWELLKVKKDLESFMWDPHTYWYPSVNAMSFIAVDPRRHVIAVISHGERN</sequence>
<dbReference type="Proteomes" id="UP000075391">
    <property type="component" value="Unassembled WGS sequence"/>
</dbReference>
<accession>A0A150WVH2</accession>
<proteinExistence type="predicted"/>
<feature type="signal peptide" evidence="1">
    <location>
        <begin position="1"/>
        <end position="18"/>
    </location>
</feature>
<dbReference type="RefSeq" id="WP_063242237.1">
    <property type="nucleotide sequence ID" value="NZ_LUKF01000001.1"/>
</dbReference>
<dbReference type="EMBL" id="LUKF01000001">
    <property type="protein sequence ID" value="KYG70453.1"/>
    <property type="molecule type" value="Genomic_DNA"/>
</dbReference>
<gene>
    <name evidence="2" type="ORF">AZI85_00435</name>
</gene>
<name>A0A150WVH2_BDEBC</name>
<reference evidence="2 3" key="1">
    <citation type="submission" date="2016-03" db="EMBL/GenBank/DDBJ databases">
        <authorList>
            <person name="Ploux O."/>
        </authorList>
    </citation>
    <scope>NUCLEOTIDE SEQUENCE [LARGE SCALE GENOMIC DNA]</scope>
    <source>
        <strain evidence="2 3">BER2</strain>
    </source>
</reference>
<keyword evidence="1" id="KW-0732">Signal</keyword>
<organism evidence="2 3">
    <name type="scientific">Bdellovibrio bacteriovorus</name>
    <dbReference type="NCBI Taxonomy" id="959"/>
    <lineage>
        <taxon>Bacteria</taxon>
        <taxon>Pseudomonadati</taxon>
        <taxon>Bdellovibrionota</taxon>
        <taxon>Bdellovibrionia</taxon>
        <taxon>Bdellovibrionales</taxon>
        <taxon>Pseudobdellovibrionaceae</taxon>
        <taxon>Bdellovibrio</taxon>
    </lineage>
</organism>